<dbReference type="PANTHER" id="PTHR45339">
    <property type="entry name" value="HYBRID SIGNAL TRANSDUCTION HISTIDINE KINASE J"/>
    <property type="match status" value="1"/>
</dbReference>
<dbReference type="SMART" id="SM00091">
    <property type="entry name" value="PAS"/>
    <property type="match status" value="5"/>
</dbReference>
<evidence type="ECO:0000256" key="10">
    <source>
        <dbReference type="ARBA" id="ARBA00068150"/>
    </source>
</evidence>
<feature type="domain" description="PAC" evidence="15">
    <location>
        <begin position="400"/>
        <end position="454"/>
    </location>
</feature>
<dbReference type="PROSITE" id="PS50112">
    <property type="entry name" value="PAS"/>
    <property type="match status" value="1"/>
</dbReference>
<dbReference type="PROSITE" id="PS50109">
    <property type="entry name" value="HIS_KIN"/>
    <property type="match status" value="1"/>
</dbReference>
<dbReference type="SUPFAM" id="SSF47384">
    <property type="entry name" value="Homodimeric domain of signal transducing histidine kinase"/>
    <property type="match status" value="1"/>
</dbReference>
<dbReference type="EMBL" id="JACBXS010000048">
    <property type="protein sequence ID" value="NYS26476.1"/>
    <property type="molecule type" value="Genomic_DNA"/>
</dbReference>
<dbReference type="EC" id="2.7.13.3" evidence="2"/>
<gene>
    <name evidence="16" type="ORF">HUK65_15940</name>
</gene>
<keyword evidence="6" id="KW-0418">Kinase</keyword>
<dbReference type="CDD" id="cd17546">
    <property type="entry name" value="REC_hyHK_CKI1_RcsC-like"/>
    <property type="match status" value="1"/>
</dbReference>
<comment type="catalytic activity">
    <reaction evidence="1">
        <text>ATP + protein L-histidine = ADP + protein N-phospho-L-histidine.</text>
        <dbReference type="EC" id="2.7.13.3"/>
    </reaction>
</comment>
<dbReference type="SMART" id="SM00387">
    <property type="entry name" value="HATPase_c"/>
    <property type="match status" value="1"/>
</dbReference>
<keyword evidence="5" id="KW-0547">Nucleotide-binding</keyword>
<dbReference type="Pfam" id="PF02518">
    <property type="entry name" value="HATPase_c"/>
    <property type="match status" value="1"/>
</dbReference>
<dbReference type="Pfam" id="PF00072">
    <property type="entry name" value="Response_reg"/>
    <property type="match status" value="1"/>
</dbReference>
<evidence type="ECO:0000256" key="11">
    <source>
        <dbReference type="PROSITE-ProRule" id="PRU00169"/>
    </source>
</evidence>
<dbReference type="InterPro" id="IPR005467">
    <property type="entry name" value="His_kinase_dom"/>
</dbReference>
<comment type="subunit">
    <text evidence="9">At low DSF concentrations, interacts with RpfF.</text>
</comment>
<keyword evidence="3 11" id="KW-0597">Phosphoprotein</keyword>
<evidence type="ECO:0000256" key="2">
    <source>
        <dbReference type="ARBA" id="ARBA00012438"/>
    </source>
</evidence>
<dbReference type="InterPro" id="IPR004358">
    <property type="entry name" value="Sig_transdc_His_kin-like_C"/>
</dbReference>
<dbReference type="CDD" id="cd00130">
    <property type="entry name" value="PAS"/>
    <property type="match status" value="2"/>
</dbReference>
<dbReference type="SMART" id="SM00448">
    <property type="entry name" value="REC"/>
    <property type="match status" value="1"/>
</dbReference>
<dbReference type="InterPro" id="IPR013656">
    <property type="entry name" value="PAS_4"/>
</dbReference>
<dbReference type="Pfam" id="PF00512">
    <property type="entry name" value="HisKA"/>
    <property type="match status" value="1"/>
</dbReference>
<reference evidence="16 17" key="1">
    <citation type="journal article" date="2000" name="Arch. Microbiol.">
        <title>Rhodobaca bogoriensis gen. nov. and sp. nov., an alkaliphilic purple nonsulfur bacterium from African Rift Valley soda lakes.</title>
        <authorList>
            <person name="Milford A.D."/>
            <person name="Achenbach L.A."/>
            <person name="Jung D.O."/>
            <person name="Madigan M.T."/>
        </authorList>
    </citation>
    <scope>NUCLEOTIDE SEQUENCE [LARGE SCALE GENOMIC DNA]</scope>
    <source>
        <strain evidence="16 17">2376</strain>
    </source>
</reference>
<dbReference type="InterPro" id="IPR036097">
    <property type="entry name" value="HisK_dim/P_sf"/>
</dbReference>
<keyword evidence="7" id="KW-0067">ATP-binding</keyword>
<dbReference type="InterPro" id="IPR003018">
    <property type="entry name" value="GAF"/>
</dbReference>
<evidence type="ECO:0000256" key="8">
    <source>
        <dbReference type="ARBA" id="ARBA00023012"/>
    </source>
</evidence>
<dbReference type="Pfam" id="PF12860">
    <property type="entry name" value="PAS_7"/>
    <property type="match status" value="3"/>
</dbReference>
<evidence type="ECO:0000256" key="4">
    <source>
        <dbReference type="ARBA" id="ARBA00022679"/>
    </source>
</evidence>
<dbReference type="GO" id="GO:0000155">
    <property type="term" value="F:phosphorelay sensor kinase activity"/>
    <property type="evidence" value="ECO:0007669"/>
    <property type="project" value="InterPro"/>
</dbReference>
<dbReference type="InterPro" id="IPR036890">
    <property type="entry name" value="HATPase_C_sf"/>
</dbReference>
<dbReference type="SMART" id="SM00065">
    <property type="entry name" value="GAF"/>
    <property type="match status" value="1"/>
</dbReference>
<protein>
    <recommendedName>
        <fullName evidence="10">Sensory/regulatory protein RpfC</fullName>
        <ecNumber evidence="2">2.7.13.3</ecNumber>
    </recommendedName>
</protein>
<evidence type="ECO:0000313" key="17">
    <source>
        <dbReference type="Proteomes" id="UP000529417"/>
    </source>
</evidence>
<dbReference type="PRINTS" id="PR00344">
    <property type="entry name" value="BCTRLSENSOR"/>
</dbReference>
<dbReference type="SUPFAM" id="SSF55781">
    <property type="entry name" value="GAF domain-like"/>
    <property type="match status" value="1"/>
</dbReference>
<dbReference type="SMART" id="SM00086">
    <property type="entry name" value="PAC"/>
    <property type="match status" value="2"/>
</dbReference>
<proteinExistence type="predicted"/>
<feature type="domain" description="Histidine kinase" evidence="12">
    <location>
        <begin position="1038"/>
        <end position="1255"/>
    </location>
</feature>
<feature type="domain" description="PAS" evidence="14">
    <location>
        <begin position="328"/>
        <end position="372"/>
    </location>
</feature>
<feature type="modified residue" description="4-aspartylphosphate" evidence="11">
    <location>
        <position position="1329"/>
    </location>
</feature>
<sequence>MTRAEISSSARDDIERLRAAQSLSLAVIDRLVSVPLAGLDPAIDAALASLGEFCGADRSYLMLRDEGGAGPREWLWSGCAGAESAGDGCALQALRFCLLESGHAAFAQGGHVHIADAQALDDTDPLRETLLAQGVRALLAVPLHEDGRLLGFMAQDTRTPPHSFGEADVFLLRSVASIVTARLARRRGEAEAESLRHEKHREQRRLQATLDAFPDMLLELDARGHILALHRGQGCRLILSPEACLGRRIAEVLPPNAAATARRAMQMVAEQGRVGGMRFHLDLSDGPAWFEISAAPRLAEQPGENPGFVFVIRDITERMLAENAQHEALERLGDVARHTTDMVIIADRSGLIEWVNPAFERRTGWQLHEVRGCAAGDILQCAGTDPETVARIRAALRAAQPVVADILNCSRSGEEYWSRMEIQPRHDPQGRHIGFIAVQTDITDCQRQQKILGAISGFSARLLRSEDLVAERNRMLEEVARAAEVNRAYAFRVDPPVALGDADAEWIVSQEFEWCDTRVSPQIDNPELQGLNLKRIGLARMAEHFARGAAFHLDAPCQMTPAEHAFLSKQAIHALCVFPVLADGRCVGFFGFDICRAENDLPLAGWFPAVMDALAATANNYASALGQQARQAQLVSAVDALNDGFVYYDDQDRLVLANRRYRELYALSAPAMVKGARFEDILRYGLEHGQYVAAIGREEAWLHERLSQHQDAVPIQQQLSDGTVLQIEERPTADGGRVGLRVDITDLHRAREAARLAEVDASRARAQLIAAIEALQDGFVLFDAEDRLVLCNNRYRAIYPRTAPAMVEGARFEDILRHAIEVGEVADAHGREEDWLAERLSQHARAQEPVIQHLADGRVLRIYEMPTADGGRVGLRTDVTELHRAQQQARAAEAATAQARQQLVDAVEALEDGFLLFDSEERLVLANERYRQMYPQTGQAAVCGVRFEDILRRAVETGEIADQMGRDPDLWVAEMLDRHRRADAPFMENLSDGRIVRIRDTRTREGGRVGLRVDITALARAREAAEAASRAKSDFLANMSHEIRTPLHGILGMADLLSETRLDENQHNLLTTIRDSGWGLLALLNDILDLARVEAGKMGLECSPFDLEALVRRMGALHGANARAKGITFAINHASGGRNHRLGDETRLMQVLHNLLGNAVKFTEHGAVSLFVDASDPDTLRFVVSDTGIGMTEEQVERVFNAFEQADAGTTRRFGGSGLGMTIVRKLLTLMDGDIRIQSTPGSGTRFDVRLAVPAVDTPTDTAAPPPEAEAPSAELQGRRILVADDNATNRKILSVMLERLGLRAEFAENGSEACALWRARAFDALLLDISMPEMDGIEALRAMRAEALTLGRPMPRAIAATANVMEDQVARYLDEGFVATLPKPMRRHQLQAVLTHAIATDTCPE</sequence>
<dbReference type="Gene3D" id="3.40.50.2300">
    <property type="match status" value="1"/>
</dbReference>
<dbReference type="SMART" id="SM00388">
    <property type="entry name" value="HisKA"/>
    <property type="match status" value="1"/>
</dbReference>
<dbReference type="FunFam" id="1.10.287.130:FF:000002">
    <property type="entry name" value="Two-component osmosensing histidine kinase"/>
    <property type="match status" value="1"/>
</dbReference>
<dbReference type="InterPro" id="IPR011006">
    <property type="entry name" value="CheY-like_superfamily"/>
</dbReference>
<dbReference type="Gene3D" id="1.10.287.130">
    <property type="match status" value="1"/>
</dbReference>
<dbReference type="Gene3D" id="3.30.450.20">
    <property type="entry name" value="PAS domain"/>
    <property type="match status" value="5"/>
</dbReference>
<dbReference type="PROSITE" id="PS50110">
    <property type="entry name" value="RESPONSE_REGULATORY"/>
    <property type="match status" value="1"/>
</dbReference>
<dbReference type="SUPFAM" id="SSF52172">
    <property type="entry name" value="CheY-like"/>
    <property type="match status" value="1"/>
</dbReference>
<dbReference type="CDD" id="cd00082">
    <property type="entry name" value="HisKA"/>
    <property type="match status" value="1"/>
</dbReference>
<evidence type="ECO:0000256" key="1">
    <source>
        <dbReference type="ARBA" id="ARBA00000085"/>
    </source>
</evidence>
<dbReference type="InterPro" id="IPR035965">
    <property type="entry name" value="PAS-like_dom_sf"/>
</dbReference>
<dbReference type="InterPro" id="IPR000014">
    <property type="entry name" value="PAS"/>
</dbReference>
<dbReference type="InterPro" id="IPR001789">
    <property type="entry name" value="Sig_transdc_resp-reg_receiver"/>
</dbReference>
<dbReference type="Pfam" id="PF08448">
    <property type="entry name" value="PAS_4"/>
    <property type="match status" value="1"/>
</dbReference>
<dbReference type="Gene3D" id="3.30.565.10">
    <property type="entry name" value="Histidine kinase-like ATPase, C-terminal domain"/>
    <property type="match status" value="1"/>
</dbReference>
<dbReference type="NCBIfam" id="TIGR00229">
    <property type="entry name" value="sensory_box"/>
    <property type="match status" value="2"/>
</dbReference>
<evidence type="ECO:0000256" key="5">
    <source>
        <dbReference type="ARBA" id="ARBA00022741"/>
    </source>
</evidence>
<dbReference type="Gene3D" id="3.30.450.40">
    <property type="match status" value="2"/>
</dbReference>
<dbReference type="InterPro" id="IPR029016">
    <property type="entry name" value="GAF-like_dom_sf"/>
</dbReference>
<evidence type="ECO:0000259" key="12">
    <source>
        <dbReference type="PROSITE" id="PS50109"/>
    </source>
</evidence>
<dbReference type="CDD" id="cd16922">
    <property type="entry name" value="HATPase_EvgS-ArcB-TorS-like"/>
    <property type="match status" value="1"/>
</dbReference>
<dbReference type="InterPro" id="IPR003661">
    <property type="entry name" value="HisK_dim/P_dom"/>
</dbReference>
<dbReference type="PANTHER" id="PTHR45339:SF1">
    <property type="entry name" value="HYBRID SIGNAL TRANSDUCTION HISTIDINE KINASE J"/>
    <property type="match status" value="1"/>
</dbReference>
<dbReference type="Pfam" id="PF01590">
    <property type="entry name" value="GAF"/>
    <property type="match status" value="1"/>
</dbReference>
<dbReference type="InterPro" id="IPR003594">
    <property type="entry name" value="HATPase_dom"/>
</dbReference>
<dbReference type="SUPFAM" id="SSF55874">
    <property type="entry name" value="ATPase domain of HSP90 chaperone/DNA topoisomerase II/histidine kinase"/>
    <property type="match status" value="1"/>
</dbReference>
<evidence type="ECO:0000256" key="3">
    <source>
        <dbReference type="ARBA" id="ARBA00022553"/>
    </source>
</evidence>
<dbReference type="InterPro" id="IPR000700">
    <property type="entry name" value="PAS-assoc_C"/>
</dbReference>
<evidence type="ECO:0000256" key="9">
    <source>
        <dbReference type="ARBA" id="ARBA00064003"/>
    </source>
</evidence>
<accession>A0A7Z0I201</accession>
<name>A0A7Z0I201_9RHOB</name>
<dbReference type="GO" id="GO:0005524">
    <property type="term" value="F:ATP binding"/>
    <property type="evidence" value="ECO:0007669"/>
    <property type="project" value="UniProtKB-KW"/>
</dbReference>
<dbReference type="PROSITE" id="PS50113">
    <property type="entry name" value="PAC"/>
    <property type="match status" value="1"/>
</dbReference>
<evidence type="ECO:0000259" key="14">
    <source>
        <dbReference type="PROSITE" id="PS50112"/>
    </source>
</evidence>
<dbReference type="Proteomes" id="UP000529417">
    <property type="component" value="Unassembled WGS sequence"/>
</dbReference>
<dbReference type="SUPFAM" id="SSF55785">
    <property type="entry name" value="PYP-like sensor domain (PAS domain)"/>
    <property type="match status" value="3"/>
</dbReference>
<dbReference type="InterPro" id="IPR001610">
    <property type="entry name" value="PAC"/>
</dbReference>
<evidence type="ECO:0000256" key="6">
    <source>
        <dbReference type="ARBA" id="ARBA00022777"/>
    </source>
</evidence>
<evidence type="ECO:0000259" key="13">
    <source>
        <dbReference type="PROSITE" id="PS50110"/>
    </source>
</evidence>
<keyword evidence="4" id="KW-0808">Transferase</keyword>
<feature type="domain" description="Response regulatory" evidence="13">
    <location>
        <begin position="1280"/>
        <end position="1399"/>
    </location>
</feature>
<keyword evidence="8" id="KW-0902">Two-component regulatory system</keyword>
<evidence type="ECO:0000259" key="15">
    <source>
        <dbReference type="PROSITE" id="PS50113"/>
    </source>
</evidence>
<organism evidence="16 17">
    <name type="scientific">Rhabdonatronobacter sediminivivens</name>
    <dbReference type="NCBI Taxonomy" id="2743469"/>
    <lineage>
        <taxon>Bacteria</taxon>
        <taxon>Pseudomonadati</taxon>
        <taxon>Pseudomonadota</taxon>
        <taxon>Alphaproteobacteria</taxon>
        <taxon>Rhodobacterales</taxon>
        <taxon>Paracoccaceae</taxon>
        <taxon>Rhabdonatronobacter</taxon>
    </lineage>
</organism>
<dbReference type="Pfam" id="PF13426">
    <property type="entry name" value="PAS_9"/>
    <property type="match status" value="1"/>
</dbReference>
<keyword evidence="17" id="KW-1185">Reference proteome</keyword>
<dbReference type="FunFam" id="3.30.565.10:FF:000010">
    <property type="entry name" value="Sensor histidine kinase RcsC"/>
    <property type="match status" value="1"/>
</dbReference>
<evidence type="ECO:0000313" key="16">
    <source>
        <dbReference type="EMBL" id="NYS26476.1"/>
    </source>
</evidence>
<evidence type="ECO:0000256" key="7">
    <source>
        <dbReference type="ARBA" id="ARBA00022840"/>
    </source>
</evidence>
<comment type="caution">
    <text evidence="16">The sequence shown here is derived from an EMBL/GenBank/DDBJ whole genome shotgun (WGS) entry which is preliminary data.</text>
</comment>